<organism evidence="1 2">
    <name type="scientific">Acanthosepion pharaonis</name>
    <name type="common">Pharaoh cuttlefish</name>
    <name type="synonym">Sepia pharaonis</name>
    <dbReference type="NCBI Taxonomy" id="158019"/>
    <lineage>
        <taxon>Eukaryota</taxon>
        <taxon>Metazoa</taxon>
        <taxon>Spiralia</taxon>
        <taxon>Lophotrochozoa</taxon>
        <taxon>Mollusca</taxon>
        <taxon>Cephalopoda</taxon>
        <taxon>Coleoidea</taxon>
        <taxon>Decapodiformes</taxon>
        <taxon>Sepiida</taxon>
        <taxon>Sepiina</taxon>
        <taxon>Sepiidae</taxon>
        <taxon>Acanthosepion</taxon>
    </lineage>
</organism>
<keyword evidence="2" id="KW-1185">Reference proteome</keyword>
<evidence type="ECO:0000313" key="2">
    <source>
        <dbReference type="Proteomes" id="UP000597762"/>
    </source>
</evidence>
<protein>
    <submittedName>
        <fullName evidence="1">Uncharacterized protein</fullName>
    </submittedName>
</protein>
<reference evidence="1" key="1">
    <citation type="submission" date="2021-01" db="EMBL/GenBank/DDBJ databases">
        <authorList>
            <person name="Li R."/>
            <person name="Bekaert M."/>
        </authorList>
    </citation>
    <scope>NUCLEOTIDE SEQUENCE</scope>
    <source>
        <strain evidence="1">Farmed</strain>
    </source>
</reference>
<evidence type="ECO:0000313" key="1">
    <source>
        <dbReference type="EMBL" id="CAE1318049.1"/>
    </source>
</evidence>
<name>A0A812EC63_ACAPH</name>
<dbReference type="EMBL" id="CAHIKZ030004991">
    <property type="protein sequence ID" value="CAE1318049.1"/>
    <property type="molecule type" value="Genomic_DNA"/>
</dbReference>
<sequence>MTNPNVDPDELSNVAVTEKNIRIPAPKAKAPGSDVAGFNRRIEDIMEGFPDYNFRKPNKFDVVTTPKVGKSNSLLPLSISLSLQSHIAGFNRRIEDIMEGFPDYNFRKPNKFGTVTEPVDLNVNNEPEKTEFDTEPDEPYVGKPNFLFSLSISLFLTVTF</sequence>
<dbReference type="Proteomes" id="UP000597762">
    <property type="component" value="Unassembled WGS sequence"/>
</dbReference>
<comment type="caution">
    <text evidence="1">The sequence shown here is derived from an EMBL/GenBank/DDBJ whole genome shotgun (WGS) entry which is preliminary data.</text>
</comment>
<accession>A0A812EC63</accession>
<proteinExistence type="predicted"/>
<dbReference type="AlphaFoldDB" id="A0A812EC63"/>
<gene>
    <name evidence="1" type="ORF">SPHA_68548</name>
</gene>